<evidence type="ECO:0000313" key="7">
    <source>
        <dbReference type="EMBL" id="APG27883.1"/>
    </source>
</evidence>
<dbReference type="EMBL" id="CP015519">
    <property type="protein sequence ID" value="APG27883.1"/>
    <property type="molecule type" value="Genomic_DNA"/>
</dbReference>
<dbReference type="InterPro" id="IPR000700">
    <property type="entry name" value="PAS-assoc_C"/>
</dbReference>
<dbReference type="Gene3D" id="3.30.565.10">
    <property type="entry name" value="Histidine kinase-like ATPase, C-terminal domain"/>
    <property type="match status" value="1"/>
</dbReference>
<dbReference type="STRING" id="1842532.A7E78_08580"/>
<dbReference type="PROSITE" id="PS50113">
    <property type="entry name" value="PAC"/>
    <property type="match status" value="2"/>
</dbReference>
<evidence type="ECO:0000256" key="1">
    <source>
        <dbReference type="ARBA" id="ARBA00000085"/>
    </source>
</evidence>
<evidence type="ECO:0000259" key="6">
    <source>
        <dbReference type="PROSITE" id="PS50113"/>
    </source>
</evidence>
<dbReference type="Gene3D" id="3.30.450.20">
    <property type="entry name" value="PAS domain"/>
    <property type="match status" value="1"/>
</dbReference>
<gene>
    <name evidence="7" type="ORF">A7E78_08580</name>
</gene>
<dbReference type="PROSITE" id="PS50109">
    <property type="entry name" value="HIS_KIN"/>
    <property type="match status" value="1"/>
</dbReference>
<dbReference type="PANTHER" id="PTHR43065:SF42">
    <property type="entry name" value="TWO-COMPONENT SENSOR PPRA"/>
    <property type="match status" value="1"/>
</dbReference>
<sequence>MIFHKATFNQPDGSLGGLVGAILDITERKEAMARLQESEERYRQFFEDDLTGDFIARVDGRLLACNPSFARIFGFGSVEEALGLDMRNIHTDPGGREFLLERLRQERKIDRVALEAQAPDGRVLHLILNAVGIFDDRGELIEVRGYLLDDTERRGLADQLLHSQKMEAVGRLAAGLAHDFNNFLTAIIGYSDALKGMLVDPQQVRCAEQINLAGERAAALTDQLLALSRRQRLQPVELDVNALVASLKDMLQQLLGAEIELIVSPGSAIAPIMADAGRLEQVILNLVVNARDAMPAGGQLTISTANLLLDGAQAQAFLDAKPGQYVVLELVDEGQGITEDVLPHIFEPFFTTKQKGKGTGLGLATAYGIVAQTGGFMSVESQVGAGTTFRVFLPSIVSGAC</sequence>
<feature type="domain" description="PAC" evidence="6">
    <location>
        <begin position="1"/>
        <end position="37"/>
    </location>
</feature>
<comment type="catalytic activity">
    <reaction evidence="1">
        <text>ATP + protein L-histidine = ADP + protein N-phospho-L-histidine.</text>
        <dbReference type="EC" id="2.7.13.3"/>
    </reaction>
</comment>
<feature type="domain" description="PAC" evidence="6">
    <location>
        <begin position="107"/>
        <end position="162"/>
    </location>
</feature>
<dbReference type="InterPro" id="IPR036890">
    <property type="entry name" value="HATPase_C_sf"/>
</dbReference>
<dbReference type="SMART" id="SM00388">
    <property type="entry name" value="HisKA"/>
    <property type="match status" value="1"/>
</dbReference>
<dbReference type="PRINTS" id="PR00344">
    <property type="entry name" value="BCTRLSENSOR"/>
</dbReference>
<dbReference type="Pfam" id="PF02518">
    <property type="entry name" value="HATPase_c"/>
    <property type="match status" value="1"/>
</dbReference>
<feature type="domain" description="PAS" evidence="5">
    <location>
        <begin position="38"/>
        <end position="79"/>
    </location>
</feature>
<keyword evidence="8" id="KW-1185">Reference proteome</keyword>
<dbReference type="EC" id="2.7.13.3" evidence="2"/>
<keyword evidence="3" id="KW-0597">Phosphoprotein</keyword>
<dbReference type="InterPro" id="IPR000014">
    <property type="entry name" value="PAS"/>
</dbReference>
<name>A0A1L3GPQ3_9BACT</name>
<dbReference type="CDD" id="cd00130">
    <property type="entry name" value="PAS"/>
    <property type="match status" value="1"/>
</dbReference>
<dbReference type="KEGG" id="pef:A7E78_08580"/>
<organism evidence="7 8">
    <name type="scientific">Syntrophotalea acetylenivorans</name>
    <dbReference type="NCBI Taxonomy" id="1842532"/>
    <lineage>
        <taxon>Bacteria</taxon>
        <taxon>Pseudomonadati</taxon>
        <taxon>Thermodesulfobacteriota</taxon>
        <taxon>Desulfuromonadia</taxon>
        <taxon>Desulfuromonadales</taxon>
        <taxon>Syntrophotaleaceae</taxon>
        <taxon>Syntrophotalea</taxon>
    </lineage>
</organism>
<dbReference type="InterPro" id="IPR003661">
    <property type="entry name" value="HisK_dim/P_dom"/>
</dbReference>
<evidence type="ECO:0000256" key="3">
    <source>
        <dbReference type="ARBA" id="ARBA00022553"/>
    </source>
</evidence>
<dbReference type="PROSITE" id="PS50112">
    <property type="entry name" value="PAS"/>
    <property type="match status" value="1"/>
</dbReference>
<dbReference type="RefSeq" id="WP_072283847.1">
    <property type="nucleotide sequence ID" value="NZ_CP015519.1"/>
</dbReference>
<evidence type="ECO:0000259" key="5">
    <source>
        <dbReference type="PROSITE" id="PS50112"/>
    </source>
</evidence>
<dbReference type="AlphaFoldDB" id="A0A1L3GPQ3"/>
<evidence type="ECO:0000313" key="8">
    <source>
        <dbReference type="Proteomes" id="UP000182517"/>
    </source>
</evidence>
<accession>A0A1L3GPQ3</accession>
<dbReference type="InterPro" id="IPR003594">
    <property type="entry name" value="HATPase_dom"/>
</dbReference>
<dbReference type="SUPFAM" id="SSF47384">
    <property type="entry name" value="Homodimeric domain of signal transducing histidine kinase"/>
    <property type="match status" value="1"/>
</dbReference>
<dbReference type="InterPro" id="IPR036097">
    <property type="entry name" value="HisK_dim/P_sf"/>
</dbReference>
<evidence type="ECO:0000259" key="4">
    <source>
        <dbReference type="PROSITE" id="PS50109"/>
    </source>
</evidence>
<dbReference type="InterPro" id="IPR035965">
    <property type="entry name" value="PAS-like_dom_sf"/>
</dbReference>
<feature type="domain" description="Histidine kinase" evidence="4">
    <location>
        <begin position="175"/>
        <end position="397"/>
    </location>
</feature>
<dbReference type="GO" id="GO:0000155">
    <property type="term" value="F:phosphorelay sensor kinase activity"/>
    <property type="evidence" value="ECO:0007669"/>
    <property type="project" value="InterPro"/>
</dbReference>
<dbReference type="SMART" id="SM00387">
    <property type="entry name" value="HATPase_c"/>
    <property type="match status" value="1"/>
</dbReference>
<dbReference type="SUPFAM" id="SSF55874">
    <property type="entry name" value="ATPase domain of HSP90 chaperone/DNA topoisomerase II/histidine kinase"/>
    <property type="match status" value="1"/>
</dbReference>
<dbReference type="InterPro" id="IPR005467">
    <property type="entry name" value="His_kinase_dom"/>
</dbReference>
<dbReference type="Gene3D" id="1.10.287.130">
    <property type="match status" value="1"/>
</dbReference>
<dbReference type="SMART" id="SM00091">
    <property type="entry name" value="PAS"/>
    <property type="match status" value="1"/>
</dbReference>
<dbReference type="NCBIfam" id="TIGR00229">
    <property type="entry name" value="sensory_box"/>
    <property type="match status" value="1"/>
</dbReference>
<dbReference type="SUPFAM" id="SSF55785">
    <property type="entry name" value="PYP-like sensor domain (PAS domain)"/>
    <property type="match status" value="1"/>
</dbReference>
<dbReference type="Pfam" id="PF00512">
    <property type="entry name" value="HisKA"/>
    <property type="match status" value="1"/>
</dbReference>
<dbReference type="OrthoDB" id="9758831at2"/>
<dbReference type="CDD" id="cd00082">
    <property type="entry name" value="HisKA"/>
    <property type="match status" value="1"/>
</dbReference>
<dbReference type="Pfam" id="PF13426">
    <property type="entry name" value="PAS_9"/>
    <property type="match status" value="1"/>
</dbReference>
<dbReference type="InterPro" id="IPR004358">
    <property type="entry name" value="Sig_transdc_His_kin-like_C"/>
</dbReference>
<proteinExistence type="predicted"/>
<evidence type="ECO:0000256" key="2">
    <source>
        <dbReference type="ARBA" id="ARBA00012438"/>
    </source>
</evidence>
<protein>
    <recommendedName>
        <fullName evidence="2">histidine kinase</fullName>
        <ecNumber evidence="2">2.7.13.3</ecNumber>
    </recommendedName>
</protein>
<dbReference type="Proteomes" id="UP000182517">
    <property type="component" value="Chromosome"/>
</dbReference>
<dbReference type="PANTHER" id="PTHR43065">
    <property type="entry name" value="SENSOR HISTIDINE KINASE"/>
    <property type="match status" value="1"/>
</dbReference>
<reference evidence="7 8" key="1">
    <citation type="journal article" date="2017" name="Genome Announc.">
        <title>Complete Genome Sequences of Two Acetylene-Fermenting Pelobacter acetylenicus Strains.</title>
        <authorList>
            <person name="Sutton J.M."/>
            <person name="Baesman S.M."/>
            <person name="Fierst J.L."/>
            <person name="Poret-Peterson A.T."/>
            <person name="Oremland R.S."/>
            <person name="Dunlap D.S."/>
            <person name="Akob D.M."/>
        </authorList>
    </citation>
    <scope>NUCLEOTIDE SEQUENCE [LARGE SCALE GENOMIC DNA]</scope>
    <source>
        <strain evidence="7 8">SFB93</strain>
    </source>
</reference>